<gene>
    <name evidence="1" type="ORF">OCV63_06785</name>
</gene>
<sequence length="595" mass="66995">MENRKYYSFERNNYYYGKMLTSRDFQNEQSYMNDKRRLGNRLFQGSGIVYGLDVVAADDSSVILQSGMALDRAGREIVVPRTQVLKLSTIDGYEELKTDRAALGIAYAEEDTDPVYAVMETGGNGKSYNRKKEGYRLFLCDRQDCVRDEKKEEQYLKSCRIYEDEDLYITEEVPTFVTERTVLKTRTRIRKISHAPGVCSFSANVTAEGMLPGNFVVHGENISLEYGEEAVLEQEFHPESYIFGKEPVKLSFTDTKVTKSGGEEKGTDAVLEVLPVRGTVLSYLRRTGHAGALDIDLDRTYDEKLWIAEIRLIRSQSHSIIERVDKPPFDQYVCTAEQLYILEKLKEYLVPEQEAGVGVNTERLPERTVGAELPVREKRMNSSGVFELSLGSGGEAGKVYFSDEIMHGLGNGPVCVELGIEYISRDTVAQGDREAIILGDGSIFAEDTTITEDRVFEVDQAIKILPERGTFIVGIRPKTKLGKIGIRIRWYAFKPEDLEQRVYNRKEQKGCIMLQPDTIVLAPKGSAHIQPVFINMPEEALSYTLLDPEGGKVDNNGVYTAPAQEGVYEIRIEAVSNPEIFTHAFVIVSQKNTAD</sequence>
<organism evidence="1 2">
    <name type="scientific">Laedolimicola ammoniilytica</name>
    <dbReference type="NCBI Taxonomy" id="2981771"/>
    <lineage>
        <taxon>Bacteria</taxon>
        <taxon>Bacillati</taxon>
        <taxon>Bacillota</taxon>
        <taxon>Clostridia</taxon>
        <taxon>Lachnospirales</taxon>
        <taxon>Lachnospiraceae</taxon>
        <taxon>Laedolimicola</taxon>
    </lineage>
</organism>
<proteinExistence type="predicted"/>
<dbReference type="Proteomes" id="UP001652461">
    <property type="component" value="Unassembled WGS sequence"/>
</dbReference>
<dbReference type="EMBL" id="JAOQKC010000007">
    <property type="protein sequence ID" value="MCU6696601.1"/>
    <property type="molecule type" value="Genomic_DNA"/>
</dbReference>
<protein>
    <submittedName>
        <fullName evidence="1">Uncharacterized protein</fullName>
    </submittedName>
</protein>
<dbReference type="RefSeq" id="WP_158363029.1">
    <property type="nucleotide sequence ID" value="NZ_JAOQKC010000007.1"/>
</dbReference>
<reference evidence="1 2" key="1">
    <citation type="journal article" date="2021" name="ISME Commun">
        <title>Automated analysis of genomic sequences facilitates high-throughput and comprehensive description of bacteria.</title>
        <authorList>
            <person name="Hitch T.C.A."/>
        </authorList>
    </citation>
    <scope>NUCLEOTIDE SEQUENCE [LARGE SCALE GENOMIC DNA]</scope>
    <source>
        <strain evidence="1 2">Sanger_04</strain>
    </source>
</reference>
<keyword evidence="2" id="KW-1185">Reference proteome</keyword>
<evidence type="ECO:0000313" key="1">
    <source>
        <dbReference type="EMBL" id="MCU6696601.1"/>
    </source>
</evidence>
<accession>A0ABT2RWB6</accession>
<name>A0ABT2RWB6_9FIRM</name>
<comment type="caution">
    <text evidence="1">The sequence shown here is derived from an EMBL/GenBank/DDBJ whole genome shotgun (WGS) entry which is preliminary data.</text>
</comment>
<evidence type="ECO:0000313" key="2">
    <source>
        <dbReference type="Proteomes" id="UP001652461"/>
    </source>
</evidence>